<dbReference type="AlphaFoldDB" id="A0A6A3YSV5"/>
<evidence type="ECO:0000313" key="22">
    <source>
        <dbReference type="Proteomes" id="UP000488956"/>
    </source>
</evidence>
<evidence type="ECO:0000313" key="19">
    <source>
        <dbReference type="Proteomes" id="UP000441208"/>
    </source>
</evidence>
<reference evidence="14 15" key="1">
    <citation type="submission" date="2018-08" db="EMBL/GenBank/DDBJ databases">
        <title>Genomic investigation of the strawberry pathogen Phytophthora fragariae indicates pathogenicity is determined by transcriptional variation in three key races.</title>
        <authorList>
            <person name="Adams T.M."/>
            <person name="Armitage A.D."/>
            <person name="Sobczyk M.K."/>
            <person name="Bates H.J."/>
            <person name="Dunwell J.M."/>
            <person name="Nellist C.F."/>
            <person name="Harrison R.J."/>
        </authorList>
    </citation>
    <scope>NUCLEOTIDE SEQUENCE [LARGE SCALE GENOMIC DNA]</scope>
    <source>
        <strain evidence="13 16">A4</strain>
        <strain evidence="12 17">BC-1</strain>
        <strain evidence="10 21">BC-23</strain>
        <strain evidence="11 15">NOV-27</strain>
        <strain evidence="9 18">NOV-5</strain>
        <strain evidence="7 19">NOV-71</strain>
        <strain evidence="5 14">NOV-9</strain>
        <strain evidence="8 22">ONT-3</strain>
        <strain evidence="6 20">SCRP245</strain>
    </source>
</reference>
<evidence type="ECO:0000313" key="16">
    <source>
        <dbReference type="Proteomes" id="UP000437068"/>
    </source>
</evidence>
<dbReference type="PROSITE" id="PS50088">
    <property type="entry name" value="ANK_REPEAT"/>
    <property type="match status" value="3"/>
</dbReference>
<dbReference type="EMBL" id="QXFX01000166">
    <property type="protein sequence ID" value="KAE9127980.1"/>
    <property type="molecule type" value="Genomic_DNA"/>
</dbReference>
<dbReference type="Proteomes" id="UP000440732">
    <property type="component" value="Unassembled WGS sequence"/>
</dbReference>
<dbReference type="EMBL" id="QXGD01000175">
    <property type="protein sequence ID" value="KAE9249249.1"/>
    <property type="molecule type" value="Genomic_DNA"/>
</dbReference>
<name>A0A6A3YSV5_9STRA</name>
<proteinExistence type="predicted"/>
<dbReference type="OrthoDB" id="20872at2759"/>
<dbReference type="InterPro" id="IPR002110">
    <property type="entry name" value="Ankyrin_rpt"/>
</dbReference>
<keyword evidence="2 3" id="KW-0040">ANK repeat</keyword>
<evidence type="ECO:0000313" key="12">
    <source>
        <dbReference type="EMBL" id="KAE9249249.1"/>
    </source>
</evidence>
<dbReference type="Proteomes" id="UP000440367">
    <property type="component" value="Unassembled WGS sequence"/>
</dbReference>
<feature type="compositionally biased region" description="Polar residues" evidence="4">
    <location>
        <begin position="99"/>
        <end position="114"/>
    </location>
</feature>
<dbReference type="EMBL" id="QXGA01000123">
    <property type="protein sequence ID" value="KAE9151998.1"/>
    <property type="molecule type" value="Genomic_DNA"/>
</dbReference>
<dbReference type="EMBL" id="QXFZ01000277">
    <property type="protein sequence ID" value="KAE9123386.1"/>
    <property type="molecule type" value="Genomic_DNA"/>
</dbReference>
<evidence type="ECO:0000313" key="15">
    <source>
        <dbReference type="Proteomes" id="UP000433483"/>
    </source>
</evidence>
<sequence length="691" mass="76295">MSWLQTHEVAVPFYEVRAGKQVFAIQLHERALRQEELARNWSSITSTSSQYLLEDDDEENNSMAGNTSRIRVTAMRSYSQFRKLWKDLVRATKTPSTALLSRANSAEMTRTGRPSSNRSLASSFHSASSSGSESSSCRCSNWNCTFRSFHYFLRSYPFPSKFLIKRNTPTAVMETRRRGLELFISTVRGLFDTFPRPFLQSIDSLEKCQVLMTLNVFFGFEEKYQVASRTTLPTAMKDAGSSRCSSSGSVASDSTTSFSSSSRSVMSGSSTWNTDKERRVRSPSAEERSLYGAGVEYYLRKDSNPCTHKSEESEFELRELQDLPAFAEKLSGKNGGHANMKQHSAKCMTPPIPNGSSSKTPSKLQVTGRRSRYYRGVDVRRHTAFLARNPTMTTKSSSGTSNTKAPQTLLPGLPKMHLPSNEVSSMRSFLEEFRDHLLLDSRALGSSAKPLEGWNEDRQWELALYVASQIGHAYAVESILYRGTNPNAVMEDGLTSLHAACRYGHRSIVAMLLTHGADTNITDSSGASPLLFAVQLGDLEVVEMLIEYGANVNLCNADSVSAVHVAVACQALPVLQLLLECDAFVNTQNAFNGKTPLHLAAQSGSLPMCKLLLNYGGSIHHKTTRGHDVVALARSHGHETVARFCQTFGENQKIAQRKSSKMTQTAAGASTSENSHEVRIVSEDGYAYAVL</sequence>
<dbReference type="PANTHER" id="PTHR24171">
    <property type="entry name" value="ANKYRIN REPEAT DOMAIN-CONTAINING PROTEIN 39-RELATED"/>
    <property type="match status" value="1"/>
</dbReference>
<keyword evidence="1" id="KW-0677">Repeat</keyword>
<dbReference type="Proteomes" id="UP000476176">
    <property type="component" value="Unassembled WGS sequence"/>
</dbReference>
<evidence type="ECO:0000313" key="5">
    <source>
        <dbReference type="EMBL" id="KAE8947040.1"/>
    </source>
</evidence>
<feature type="region of interest" description="Disordered" evidence="4">
    <location>
        <begin position="236"/>
        <end position="287"/>
    </location>
</feature>
<evidence type="ECO:0000313" key="13">
    <source>
        <dbReference type="EMBL" id="KAE9325538.1"/>
    </source>
</evidence>
<feature type="region of interest" description="Disordered" evidence="4">
    <location>
        <begin position="99"/>
        <end position="136"/>
    </location>
</feature>
<dbReference type="Proteomes" id="UP000429523">
    <property type="component" value="Unassembled WGS sequence"/>
</dbReference>
<evidence type="ECO:0000313" key="18">
    <source>
        <dbReference type="Proteomes" id="UP000440732"/>
    </source>
</evidence>
<dbReference type="PANTHER" id="PTHR24171:SF9">
    <property type="entry name" value="ANKYRIN REPEAT DOMAIN-CONTAINING PROTEIN 39"/>
    <property type="match status" value="1"/>
</dbReference>
<dbReference type="EMBL" id="QXGE01000086">
    <property type="protein sequence ID" value="KAE9325538.1"/>
    <property type="molecule type" value="Genomic_DNA"/>
</dbReference>
<dbReference type="SUPFAM" id="SSF48403">
    <property type="entry name" value="Ankyrin repeat"/>
    <property type="match status" value="1"/>
</dbReference>
<dbReference type="Gene3D" id="1.25.40.20">
    <property type="entry name" value="Ankyrin repeat-containing domain"/>
    <property type="match status" value="2"/>
</dbReference>
<evidence type="ECO:0000256" key="2">
    <source>
        <dbReference type="ARBA" id="ARBA00023043"/>
    </source>
</evidence>
<dbReference type="EMBL" id="QXGF01000094">
    <property type="protein sequence ID" value="KAE8947040.1"/>
    <property type="molecule type" value="Genomic_DNA"/>
</dbReference>
<evidence type="ECO:0000313" key="17">
    <source>
        <dbReference type="Proteomes" id="UP000440367"/>
    </source>
</evidence>
<dbReference type="SMART" id="SM00248">
    <property type="entry name" value="ANK"/>
    <property type="match status" value="6"/>
</dbReference>
<gene>
    <name evidence="13" type="ORF">PF001_g2895</name>
    <name evidence="12" type="ORF">PF002_g5399</name>
    <name evidence="10" type="ORF">PF004_g12824</name>
    <name evidence="11" type="ORF">PF005_g6280</name>
    <name evidence="9" type="ORF">PF006_g3747</name>
    <name evidence="7" type="ORF">PF007_g7081</name>
    <name evidence="5" type="ORF">PF009_g3353</name>
    <name evidence="8" type="ORF">PF010_g4686</name>
    <name evidence="6" type="ORF">PF011_g12602</name>
</gene>
<feature type="compositionally biased region" description="Basic and acidic residues" evidence="4">
    <location>
        <begin position="274"/>
        <end position="287"/>
    </location>
</feature>
<dbReference type="EMBL" id="QXGC01000749">
    <property type="protein sequence ID" value="KAE9222331.1"/>
    <property type="molecule type" value="Genomic_DNA"/>
</dbReference>
<evidence type="ECO:0000313" key="20">
    <source>
        <dbReference type="Proteomes" id="UP000460718"/>
    </source>
</evidence>
<feature type="compositionally biased region" description="Low complexity" evidence="4">
    <location>
        <begin position="115"/>
        <end position="136"/>
    </location>
</feature>
<keyword evidence="15" id="KW-1185">Reference proteome</keyword>
<feature type="region of interest" description="Disordered" evidence="4">
    <location>
        <begin position="391"/>
        <end position="416"/>
    </location>
</feature>
<dbReference type="Proteomes" id="UP000437068">
    <property type="component" value="Unassembled WGS sequence"/>
</dbReference>
<dbReference type="PROSITE" id="PS50297">
    <property type="entry name" value="ANK_REP_REGION"/>
    <property type="match status" value="3"/>
</dbReference>
<accession>A0A6A3YSV5</accession>
<feature type="compositionally biased region" description="Low complexity" evidence="4">
    <location>
        <begin position="241"/>
        <end position="270"/>
    </location>
</feature>
<organism evidence="11 15">
    <name type="scientific">Phytophthora fragariae</name>
    <dbReference type="NCBI Taxonomy" id="53985"/>
    <lineage>
        <taxon>Eukaryota</taxon>
        <taxon>Sar</taxon>
        <taxon>Stramenopiles</taxon>
        <taxon>Oomycota</taxon>
        <taxon>Peronosporomycetes</taxon>
        <taxon>Peronosporales</taxon>
        <taxon>Peronosporaceae</taxon>
        <taxon>Phytophthora</taxon>
    </lineage>
</organism>
<protein>
    <submittedName>
        <fullName evidence="11">Uncharacterized protein</fullName>
    </submittedName>
</protein>
<evidence type="ECO:0000313" key="10">
    <source>
        <dbReference type="EMBL" id="KAE9222331.1"/>
    </source>
</evidence>
<evidence type="ECO:0000313" key="8">
    <source>
        <dbReference type="EMBL" id="KAE9127980.1"/>
    </source>
</evidence>
<evidence type="ECO:0000313" key="7">
    <source>
        <dbReference type="EMBL" id="KAE9123386.1"/>
    </source>
</evidence>
<evidence type="ECO:0000256" key="1">
    <source>
        <dbReference type="ARBA" id="ARBA00022737"/>
    </source>
</evidence>
<feature type="repeat" description="ANK" evidence="3">
    <location>
        <begin position="592"/>
        <end position="624"/>
    </location>
</feature>
<dbReference type="PRINTS" id="PR01415">
    <property type="entry name" value="ANKYRIN"/>
</dbReference>
<dbReference type="Pfam" id="PF12796">
    <property type="entry name" value="Ank_2"/>
    <property type="match status" value="2"/>
</dbReference>
<feature type="compositionally biased region" description="Low complexity" evidence="4">
    <location>
        <begin position="391"/>
        <end position="403"/>
    </location>
</feature>
<feature type="repeat" description="ANK" evidence="3">
    <location>
        <begin position="492"/>
        <end position="524"/>
    </location>
</feature>
<evidence type="ECO:0000313" key="14">
    <source>
        <dbReference type="Proteomes" id="UP000429523"/>
    </source>
</evidence>
<evidence type="ECO:0000256" key="3">
    <source>
        <dbReference type="PROSITE-ProRule" id="PRU00023"/>
    </source>
</evidence>
<dbReference type="Proteomes" id="UP000433483">
    <property type="component" value="Unassembled WGS sequence"/>
</dbReference>
<dbReference type="Proteomes" id="UP000488956">
    <property type="component" value="Unassembled WGS sequence"/>
</dbReference>
<dbReference type="Proteomes" id="UP000441208">
    <property type="component" value="Unassembled WGS sequence"/>
</dbReference>
<dbReference type="InterPro" id="IPR036770">
    <property type="entry name" value="Ankyrin_rpt-contain_sf"/>
</dbReference>
<dbReference type="Proteomes" id="UP000460718">
    <property type="component" value="Unassembled WGS sequence"/>
</dbReference>
<evidence type="ECO:0000313" key="11">
    <source>
        <dbReference type="EMBL" id="KAE9223503.1"/>
    </source>
</evidence>
<evidence type="ECO:0000313" key="21">
    <source>
        <dbReference type="Proteomes" id="UP000476176"/>
    </source>
</evidence>
<feature type="repeat" description="ANK" evidence="3">
    <location>
        <begin position="525"/>
        <end position="557"/>
    </location>
</feature>
<dbReference type="EMBL" id="QXFW01000738">
    <property type="protein sequence ID" value="KAE9004116.1"/>
    <property type="molecule type" value="Genomic_DNA"/>
</dbReference>
<comment type="caution">
    <text evidence="11">The sequence shown here is derived from an EMBL/GenBank/DDBJ whole genome shotgun (WGS) entry which is preliminary data.</text>
</comment>
<dbReference type="EMBL" id="QXGB01000230">
    <property type="protein sequence ID" value="KAE9223503.1"/>
    <property type="molecule type" value="Genomic_DNA"/>
</dbReference>
<evidence type="ECO:0000256" key="4">
    <source>
        <dbReference type="SAM" id="MobiDB-lite"/>
    </source>
</evidence>
<evidence type="ECO:0000313" key="9">
    <source>
        <dbReference type="EMBL" id="KAE9151998.1"/>
    </source>
</evidence>
<evidence type="ECO:0000313" key="6">
    <source>
        <dbReference type="EMBL" id="KAE9004116.1"/>
    </source>
</evidence>